<dbReference type="EMBL" id="JAUORK010000018">
    <property type="protein sequence ID" value="MDO6673026.1"/>
    <property type="molecule type" value="Genomic_DNA"/>
</dbReference>
<dbReference type="AlphaFoldDB" id="A0AAP4X1L9"/>
<dbReference type="Proteomes" id="UP001170481">
    <property type="component" value="Unassembled WGS sequence"/>
</dbReference>
<sequence length="285" mass="28874">MTTYNKLAVAIGLASGMMMASQAQAFDNVHWKWHGHVDTHVKVGAYIDPHIVDPGGLVMIENFQKQIGDVSSEAIVSDISYGSGPGETTTEVGIGVGAVAGAAAGAGADAYFGRHGASVSADADAIAGAGAGAIGYITTTTTDPVVNAEITRLESLENAATSVGNNASIESDAMVNLHNEQILRGGYFHKANIDSVATVDNILNLSVDNAATSVGNNLSVTQDTTGLDTALIADNTQFSLADVTSTASVTNVMLGLPPVGSFEGPVISNAATSVGNNVSINVGPQ</sequence>
<comment type="caution">
    <text evidence="2">The sequence shown here is derived from an EMBL/GenBank/DDBJ whole genome shotgun (WGS) entry which is preliminary data.</text>
</comment>
<feature type="chain" id="PRO_5042892799" evidence="1">
    <location>
        <begin position="26"/>
        <end position="285"/>
    </location>
</feature>
<evidence type="ECO:0000313" key="3">
    <source>
        <dbReference type="Proteomes" id="UP001170481"/>
    </source>
</evidence>
<evidence type="ECO:0000313" key="2">
    <source>
        <dbReference type="EMBL" id="MDO6673026.1"/>
    </source>
</evidence>
<feature type="signal peptide" evidence="1">
    <location>
        <begin position="1"/>
        <end position="25"/>
    </location>
</feature>
<protein>
    <submittedName>
        <fullName evidence="2">Uncharacterized protein</fullName>
    </submittedName>
</protein>
<dbReference type="RefSeq" id="WP_303594666.1">
    <property type="nucleotide sequence ID" value="NZ_JAUORK010000018.1"/>
</dbReference>
<name>A0AAP4X1L9_9GAMM</name>
<keyword evidence="1" id="KW-0732">Signal</keyword>
<accession>A0AAP4X1L9</accession>
<organism evidence="2 3">
    <name type="scientific">Cobetia amphilecti</name>
    <dbReference type="NCBI Taxonomy" id="1055104"/>
    <lineage>
        <taxon>Bacteria</taxon>
        <taxon>Pseudomonadati</taxon>
        <taxon>Pseudomonadota</taxon>
        <taxon>Gammaproteobacteria</taxon>
        <taxon>Oceanospirillales</taxon>
        <taxon>Halomonadaceae</taxon>
        <taxon>Cobetia</taxon>
    </lineage>
</organism>
<proteinExistence type="predicted"/>
<gene>
    <name evidence="2" type="ORF">Q4535_12965</name>
</gene>
<evidence type="ECO:0000256" key="1">
    <source>
        <dbReference type="SAM" id="SignalP"/>
    </source>
</evidence>
<reference evidence="2" key="1">
    <citation type="submission" date="2023-07" db="EMBL/GenBank/DDBJ databases">
        <title>Genome content predicts the carbon catabolic preferences of heterotrophic bacteria.</title>
        <authorList>
            <person name="Gralka M."/>
        </authorList>
    </citation>
    <scope>NUCLEOTIDE SEQUENCE</scope>
    <source>
        <strain evidence="2">C2R13</strain>
    </source>
</reference>